<proteinExistence type="inferred from homology"/>
<sequence>MKKILVPTDFSDTAEYALKIAAQLAKKHHSEIYLLHMLELPMQLIDPVGSGNNQNLPESLFFMKLAHQRFAKLMAKPFLKDIKVHETVMFHQAFDGIMEVSEEYKCDIIIMGSHGASGFKEMFIGSNTEKVVRSSKIPVLVIKNEHEKFEIQNFIFATDADTYSRSTLEAAYDFAILAEAKFHILFINTPNNFITSNEVRKRIENFVSGTRVKDYKIHIYNDISVEKGILNFALKKPKTLIGIGTHGRKGLAHFFNGSISEDLVNHANMPVLTLKI</sequence>
<dbReference type="Proteomes" id="UP000635665">
    <property type="component" value="Unassembled WGS sequence"/>
</dbReference>
<accession>A0ABS0TE12</accession>
<organism evidence="3 4">
    <name type="scientific">Salegentibacter maritimus</name>
    <dbReference type="NCBI Taxonomy" id="2794347"/>
    <lineage>
        <taxon>Bacteria</taxon>
        <taxon>Pseudomonadati</taxon>
        <taxon>Bacteroidota</taxon>
        <taxon>Flavobacteriia</taxon>
        <taxon>Flavobacteriales</taxon>
        <taxon>Flavobacteriaceae</taxon>
        <taxon>Salegentibacter</taxon>
    </lineage>
</organism>
<dbReference type="CDD" id="cd00293">
    <property type="entry name" value="USP-like"/>
    <property type="match status" value="1"/>
</dbReference>
<dbReference type="PANTHER" id="PTHR46268">
    <property type="entry name" value="STRESS RESPONSE PROTEIN NHAX"/>
    <property type="match status" value="1"/>
</dbReference>
<evidence type="ECO:0000313" key="3">
    <source>
        <dbReference type="EMBL" id="MBI6119280.1"/>
    </source>
</evidence>
<comment type="caution">
    <text evidence="3">The sequence shown here is derived from an EMBL/GenBank/DDBJ whole genome shotgun (WGS) entry which is preliminary data.</text>
</comment>
<gene>
    <name evidence="3" type="ORF">I6U50_04500</name>
</gene>
<reference evidence="3 4" key="1">
    <citation type="submission" date="2020-12" db="EMBL/GenBank/DDBJ databases">
        <title>Salegentibacter orientalis sp. nov., isolated from costal sediment.</title>
        <authorList>
            <person name="Lian F.-B."/>
        </authorList>
    </citation>
    <scope>NUCLEOTIDE SEQUENCE [LARGE SCALE GENOMIC DNA]</scope>
    <source>
        <strain evidence="3 4">F60176</strain>
    </source>
</reference>
<evidence type="ECO:0000313" key="4">
    <source>
        <dbReference type="Proteomes" id="UP000635665"/>
    </source>
</evidence>
<dbReference type="PANTHER" id="PTHR46268:SF6">
    <property type="entry name" value="UNIVERSAL STRESS PROTEIN UP12"/>
    <property type="match status" value="1"/>
</dbReference>
<evidence type="ECO:0000259" key="2">
    <source>
        <dbReference type="Pfam" id="PF00582"/>
    </source>
</evidence>
<feature type="domain" description="UspA" evidence="2">
    <location>
        <begin position="225"/>
        <end position="274"/>
    </location>
</feature>
<dbReference type="Pfam" id="PF00582">
    <property type="entry name" value="Usp"/>
    <property type="match status" value="2"/>
</dbReference>
<dbReference type="EMBL" id="JAEHNY010000003">
    <property type="protein sequence ID" value="MBI6119280.1"/>
    <property type="molecule type" value="Genomic_DNA"/>
</dbReference>
<feature type="domain" description="UspA" evidence="2">
    <location>
        <begin position="1"/>
        <end position="143"/>
    </location>
</feature>
<keyword evidence="4" id="KW-1185">Reference proteome</keyword>
<name>A0ABS0TE12_9FLAO</name>
<dbReference type="PRINTS" id="PR01438">
    <property type="entry name" value="UNVRSLSTRESS"/>
</dbReference>
<evidence type="ECO:0000256" key="1">
    <source>
        <dbReference type="ARBA" id="ARBA00008791"/>
    </source>
</evidence>
<dbReference type="SUPFAM" id="SSF52402">
    <property type="entry name" value="Adenine nucleotide alpha hydrolases-like"/>
    <property type="match status" value="2"/>
</dbReference>
<dbReference type="InterPro" id="IPR006016">
    <property type="entry name" value="UspA"/>
</dbReference>
<comment type="similarity">
    <text evidence="1">Belongs to the universal stress protein A family.</text>
</comment>
<dbReference type="InterPro" id="IPR014729">
    <property type="entry name" value="Rossmann-like_a/b/a_fold"/>
</dbReference>
<protein>
    <submittedName>
        <fullName evidence="3">Universal stress protein</fullName>
    </submittedName>
</protein>
<dbReference type="Gene3D" id="3.40.50.620">
    <property type="entry name" value="HUPs"/>
    <property type="match status" value="2"/>
</dbReference>
<dbReference type="RefSeq" id="WP_193711399.1">
    <property type="nucleotide sequence ID" value="NZ_JAEHNY010000003.1"/>
</dbReference>
<dbReference type="InterPro" id="IPR006015">
    <property type="entry name" value="Universal_stress_UspA"/>
</dbReference>